<dbReference type="Gene3D" id="3.40.50.1000">
    <property type="entry name" value="HAD superfamily/HAD-like"/>
    <property type="match status" value="1"/>
</dbReference>
<name>A0ABR7QUU3_9GAMM</name>
<reference evidence="2 3" key="1">
    <citation type="submission" date="2020-06" db="EMBL/GenBank/DDBJ databases">
        <title>Frischella cerana isolated from Apis cerana gut homogenate.</title>
        <authorList>
            <person name="Wolter L.A."/>
            <person name="Suenami S."/>
            <person name="Miyazaki R."/>
        </authorList>
    </citation>
    <scope>NUCLEOTIDE SEQUENCE [LARGE SCALE GENOMIC DNA]</scope>
    <source>
        <strain evidence="2 3">Ac13</strain>
    </source>
</reference>
<dbReference type="RefSeq" id="WP_187754430.1">
    <property type="nucleotide sequence ID" value="NZ_JABURY010000006.1"/>
</dbReference>
<dbReference type="Gene3D" id="3.90.1070.10">
    <property type="match status" value="1"/>
</dbReference>
<accession>A0ABR7QUU3</accession>
<dbReference type="SUPFAM" id="SSF56784">
    <property type="entry name" value="HAD-like"/>
    <property type="match status" value="1"/>
</dbReference>
<evidence type="ECO:0000313" key="3">
    <source>
        <dbReference type="Proteomes" id="UP000651208"/>
    </source>
</evidence>
<keyword evidence="3" id="KW-1185">Reference proteome</keyword>
<comment type="caution">
    <text evidence="2">The sequence shown here is derived from an EMBL/GenBank/DDBJ whole genome shotgun (WGS) entry which is preliminary data.</text>
</comment>
<protein>
    <recommendedName>
        <fullName evidence="1">Sucrose phosphatase-like domain-containing protein</fullName>
    </recommendedName>
</protein>
<dbReference type="InterPro" id="IPR024197">
    <property type="entry name" value="TPP-like"/>
</dbReference>
<gene>
    <name evidence="2" type="ORF">FcAc13_01460</name>
</gene>
<evidence type="ECO:0000259" key="1">
    <source>
        <dbReference type="Pfam" id="PF05116"/>
    </source>
</evidence>
<sequence>MPNPLTNRPVVLTDLDDTLFQTKRKMQQEWQITAQHIAALDRTLMPRSFMTEEQFLLVQWLLQYADVIPVTARGTEEIKRVKLPFRSWAITTHGAVIIDPNGHCDTAWQQQICHAMHPYSQRLITLQQQIEQMMQQQKLNAWVRINYEYDDVPIYFVMKHRDSNHIAELYQFADELETLLDSEGFYIHRNGNNIAWIPTPIEKGKATAWLLDKLKRERGIFPILGMGDSLSDFSFMQLCNWFCIPQKSQFCDTIKQSIFGKA</sequence>
<dbReference type="EMBL" id="JABURY010000006">
    <property type="protein sequence ID" value="MBC9129973.1"/>
    <property type="molecule type" value="Genomic_DNA"/>
</dbReference>
<dbReference type="PIRSF" id="PIRSF030802">
    <property type="entry name" value="UCP030802"/>
    <property type="match status" value="1"/>
</dbReference>
<proteinExistence type="predicted"/>
<dbReference type="InterPro" id="IPR006380">
    <property type="entry name" value="SPP-like_dom"/>
</dbReference>
<feature type="domain" description="Sucrose phosphatase-like" evidence="1">
    <location>
        <begin position="67"/>
        <end position="236"/>
    </location>
</feature>
<dbReference type="Proteomes" id="UP000651208">
    <property type="component" value="Unassembled WGS sequence"/>
</dbReference>
<dbReference type="InterPro" id="IPR036412">
    <property type="entry name" value="HAD-like_sf"/>
</dbReference>
<dbReference type="InterPro" id="IPR023214">
    <property type="entry name" value="HAD_sf"/>
</dbReference>
<dbReference type="Pfam" id="PF05116">
    <property type="entry name" value="S6PP"/>
    <property type="match status" value="1"/>
</dbReference>
<evidence type="ECO:0000313" key="2">
    <source>
        <dbReference type="EMBL" id="MBC9129973.1"/>
    </source>
</evidence>
<organism evidence="2 3">
    <name type="scientific">Frischella japonica</name>
    <dbReference type="NCBI Taxonomy" id="2741544"/>
    <lineage>
        <taxon>Bacteria</taxon>
        <taxon>Pseudomonadati</taxon>
        <taxon>Pseudomonadota</taxon>
        <taxon>Gammaproteobacteria</taxon>
        <taxon>Orbales</taxon>
        <taxon>Orbaceae</taxon>
        <taxon>Frischella</taxon>
    </lineage>
</organism>